<evidence type="ECO:0000256" key="7">
    <source>
        <dbReference type="ARBA" id="ARBA00023136"/>
    </source>
</evidence>
<dbReference type="EMBL" id="BARS01048783">
    <property type="protein sequence ID" value="GAG28274.1"/>
    <property type="molecule type" value="Genomic_DNA"/>
</dbReference>
<sequence length="216" mass="23407">MPWIIALLTVPGLISILREAPRSSIFWTYLFGLLWGIGGLTFGLSMRYLGMSLGYAIALGFCAAFGTIIPPIYFGTFGDLIRHASGLTTLGGVLVCLVGIAICGWAGMSKEKELSEEKKKETIKEFNFTKGLWVATFAGVMSACMAFGIAAGKPIADLAVERGVPSLWRNSAIFVCILAGGFTTNFIWCVFLNIKNRTTKNYLDRGNTSLAGNYVF</sequence>
<comment type="caution">
    <text evidence="9">The sequence shown here is derived from an EMBL/GenBank/DDBJ whole genome shotgun (WGS) entry which is preliminary data.</text>
</comment>
<feature type="transmembrane region" description="Helical" evidence="8">
    <location>
        <begin position="86"/>
        <end position="107"/>
    </location>
</feature>
<dbReference type="GO" id="GO:0015153">
    <property type="term" value="F:rhamnose transmembrane transporter activity"/>
    <property type="evidence" value="ECO:0007669"/>
    <property type="project" value="InterPro"/>
</dbReference>
<dbReference type="GO" id="GO:0016020">
    <property type="term" value="C:membrane"/>
    <property type="evidence" value="ECO:0007669"/>
    <property type="project" value="InterPro"/>
</dbReference>
<keyword evidence="4 8" id="KW-0812">Transmembrane</keyword>
<keyword evidence="2" id="KW-1003">Cell membrane</keyword>
<reference evidence="9" key="1">
    <citation type="journal article" date="2014" name="Front. Microbiol.">
        <title>High frequency of phylogenetically diverse reductive dehalogenase-homologous genes in deep subseafloor sedimentary metagenomes.</title>
        <authorList>
            <person name="Kawai M."/>
            <person name="Futagami T."/>
            <person name="Toyoda A."/>
            <person name="Takaki Y."/>
            <person name="Nishi S."/>
            <person name="Hori S."/>
            <person name="Arai W."/>
            <person name="Tsubouchi T."/>
            <person name="Morono Y."/>
            <person name="Uchiyama I."/>
            <person name="Ito T."/>
            <person name="Fujiyama A."/>
            <person name="Inagaki F."/>
            <person name="Takami H."/>
        </authorList>
    </citation>
    <scope>NUCLEOTIDE SEQUENCE</scope>
    <source>
        <strain evidence="9">Expedition CK06-06</strain>
    </source>
</reference>
<feature type="transmembrane region" description="Helical" evidence="8">
    <location>
        <begin position="53"/>
        <end position="74"/>
    </location>
</feature>
<proteinExistence type="predicted"/>
<keyword evidence="5" id="KW-0769">Symport</keyword>
<evidence type="ECO:0008006" key="10">
    <source>
        <dbReference type="Google" id="ProtNLM"/>
    </source>
</evidence>
<dbReference type="GO" id="GO:0015293">
    <property type="term" value="F:symporter activity"/>
    <property type="evidence" value="ECO:0007669"/>
    <property type="project" value="UniProtKB-KW"/>
</dbReference>
<feature type="transmembrane region" description="Helical" evidence="8">
    <location>
        <begin position="171"/>
        <end position="194"/>
    </location>
</feature>
<evidence type="ECO:0000313" key="9">
    <source>
        <dbReference type="EMBL" id="GAG28274.1"/>
    </source>
</evidence>
<dbReference type="Pfam" id="PF06379">
    <property type="entry name" value="RhaT"/>
    <property type="match status" value="1"/>
</dbReference>
<feature type="non-terminal residue" evidence="9">
    <location>
        <position position="216"/>
    </location>
</feature>
<keyword evidence="1" id="KW-0813">Transport</keyword>
<evidence type="ECO:0000256" key="6">
    <source>
        <dbReference type="ARBA" id="ARBA00022989"/>
    </source>
</evidence>
<evidence type="ECO:0000256" key="5">
    <source>
        <dbReference type="ARBA" id="ARBA00022847"/>
    </source>
</evidence>
<feature type="transmembrane region" description="Helical" evidence="8">
    <location>
        <begin position="28"/>
        <end position="46"/>
    </location>
</feature>
<feature type="transmembrane region" description="Helical" evidence="8">
    <location>
        <begin position="128"/>
        <end position="151"/>
    </location>
</feature>
<evidence type="ECO:0000256" key="4">
    <source>
        <dbReference type="ARBA" id="ARBA00022692"/>
    </source>
</evidence>
<keyword evidence="7 8" id="KW-0472">Membrane</keyword>
<organism evidence="9">
    <name type="scientific">marine sediment metagenome</name>
    <dbReference type="NCBI Taxonomy" id="412755"/>
    <lineage>
        <taxon>unclassified sequences</taxon>
        <taxon>metagenomes</taxon>
        <taxon>ecological metagenomes</taxon>
    </lineage>
</organism>
<evidence type="ECO:0000256" key="2">
    <source>
        <dbReference type="ARBA" id="ARBA00022475"/>
    </source>
</evidence>
<evidence type="ECO:0000256" key="1">
    <source>
        <dbReference type="ARBA" id="ARBA00022448"/>
    </source>
</evidence>
<name>X0WBE4_9ZZZZ</name>
<gene>
    <name evidence="9" type="ORF">S01H1_73048</name>
</gene>
<evidence type="ECO:0000256" key="3">
    <source>
        <dbReference type="ARBA" id="ARBA00022519"/>
    </source>
</evidence>
<protein>
    <recommendedName>
        <fullName evidence="10">EamA domain-containing protein</fullName>
    </recommendedName>
</protein>
<accession>X0WBE4</accession>
<evidence type="ECO:0000256" key="8">
    <source>
        <dbReference type="SAM" id="Phobius"/>
    </source>
</evidence>
<dbReference type="InterPro" id="IPR004673">
    <property type="entry name" value="L-rhamnose-proton_sym_RhaT"/>
</dbReference>
<dbReference type="AlphaFoldDB" id="X0WBE4"/>
<keyword evidence="6 8" id="KW-1133">Transmembrane helix</keyword>
<keyword evidence="3" id="KW-0997">Cell inner membrane</keyword>